<feature type="compositionally biased region" description="Acidic residues" evidence="1">
    <location>
        <begin position="628"/>
        <end position="639"/>
    </location>
</feature>
<accession>A0ABR1MJ05</accession>
<reference evidence="2 3" key="1">
    <citation type="submission" date="2024-04" db="EMBL/GenBank/DDBJ databases">
        <title>Phyllosticta paracitricarpa is synonymous to the EU quarantine fungus P. citricarpa based on phylogenomic analyses.</title>
        <authorList>
            <consortium name="Lawrence Berkeley National Laboratory"/>
            <person name="Van Ingen-Buijs V.A."/>
            <person name="Van Westerhoven A.C."/>
            <person name="Haridas S."/>
            <person name="Skiadas P."/>
            <person name="Martin F."/>
            <person name="Groenewald J.Z."/>
            <person name="Crous P.W."/>
            <person name="Seidl M.F."/>
        </authorList>
    </citation>
    <scope>NUCLEOTIDE SEQUENCE [LARGE SCALE GENOMIC DNA]</scope>
    <source>
        <strain evidence="2 3">CBS 122670</strain>
    </source>
</reference>
<feature type="region of interest" description="Disordered" evidence="1">
    <location>
        <begin position="359"/>
        <end position="492"/>
    </location>
</feature>
<feature type="compositionally biased region" description="Basic and acidic residues" evidence="1">
    <location>
        <begin position="410"/>
        <end position="420"/>
    </location>
</feature>
<feature type="compositionally biased region" description="Low complexity" evidence="1">
    <location>
        <begin position="442"/>
        <end position="459"/>
    </location>
</feature>
<evidence type="ECO:0000313" key="3">
    <source>
        <dbReference type="Proteomes" id="UP001365128"/>
    </source>
</evidence>
<feature type="compositionally biased region" description="Basic and acidic residues" evidence="1">
    <location>
        <begin position="365"/>
        <end position="393"/>
    </location>
</feature>
<feature type="compositionally biased region" description="Basic and acidic residues" evidence="1">
    <location>
        <begin position="249"/>
        <end position="279"/>
    </location>
</feature>
<proteinExistence type="predicted"/>
<feature type="compositionally biased region" description="Basic and acidic residues" evidence="1">
    <location>
        <begin position="308"/>
        <end position="326"/>
    </location>
</feature>
<feature type="region of interest" description="Disordered" evidence="1">
    <location>
        <begin position="507"/>
        <end position="534"/>
    </location>
</feature>
<feature type="compositionally biased region" description="Acidic residues" evidence="1">
    <location>
        <begin position="460"/>
        <end position="474"/>
    </location>
</feature>
<evidence type="ECO:0000256" key="1">
    <source>
        <dbReference type="SAM" id="MobiDB-lite"/>
    </source>
</evidence>
<comment type="caution">
    <text evidence="2">The sequence shown here is derived from an EMBL/GenBank/DDBJ whole genome shotgun (WGS) entry which is preliminary data.</text>
</comment>
<dbReference type="EMBL" id="JBBPDW010000012">
    <property type="protein sequence ID" value="KAK7547766.1"/>
    <property type="molecule type" value="Genomic_DNA"/>
</dbReference>
<sequence length="680" mass="75139">MMSEMEGKIRGGEMRVRCAMVALSVADKLPSRGATYPANLGAGGGRGRKLSGRPATFCLQLVLILHLRAKLQQPTQPAIKCRNNILTLSLTPVAVYKTRLTAAPAMTVSQALTDSSSARKESAQNPSPQERTRLHITPFNSDLLKTFVPSSVLPYASDISYHTVQTFPEKGFGYVEIPTMDAQKIKKKFNGSILRGQKVRIEDALPEKRKRVLEDIQADAAAEEPDKKARKKAKKAKRKDGVLSGVELPDGRNVKRGWTEPESSTKRRSKDKKEKDSKKSKSQSSKYTTEPEVLFKTKVPPNAAPLVKADKAVEKSKKSKKSSREVVVHEFAKTTKHAAFLKSNQIPKDAKHAAEYIEGQGWVDEEGHIVEPESDKRRKRREAEAEAARKHAEAVALKKSSSPGTSKRKTALERAEELEARTQASAADTRRQDTSEDESDDASSVVSSSSSNMSSSSEDAASEELASEESEAESDVISQQDGDGEVASKIDLDTEMADAVVKATDDTGNAPAEVHPLEALFKRPKLPDSDAPSKLAPINTSFSFFGGDADEEANEKQANTDAPLTPYTRRDLQVRGVRSAAPTPDTAAVGKRFWPDEMDEDDEEVEDSLIMHHDVNVVPVRSKPSEAAQEEDAGEEEQSEFAKHFWEHRGEYNRAWKKRRRESMKAQRQRENKRLGRKVV</sequence>
<feature type="compositionally biased region" description="Basic residues" evidence="1">
    <location>
        <begin position="228"/>
        <end position="238"/>
    </location>
</feature>
<feature type="compositionally biased region" description="Basic and acidic residues" evidence="1">
    <location>
        <begin position="663"/>
        <end position="674"/>
    </location>
</feature>
<feature type="compositionally biased region" description="Acidic residues" evidence="1">
    <location>
        <begin position="596"/>
        <end position="607"/>
    </location>
</feature>
<name>A0ABR1MJ05_9PEZI</name>
<feature type="region of interest" description="Disordered" evidence="1">
    <location>
        <begin position="546"/>
        <end position="640"/>
    </location>
</feature>
<dbReference type="Proteomes" id="UP001365128">
    <property type="component" value="Unassembled WGS sequence"/>
</dbReference>
<organism evidence="2 3">
    <name type="scientific">Phyllosticta citricarpa</name>
    <dbReference type="NCBI Taxonomy" id="55181"/>
    <lineage>
        <taxon>Eukaryota</taxon>
        <taxon>Fungi</taxon>
        <taxon>Dikarya</taxon>
        <taxon>Ascomycota</taxon>
        <taxon>Pezizomycotina</taxon>
        <taxon>Dothideomycetes</taxon>
        <taxon>Dothideomycetes incertae sedis</taxon>
        <taxon>Botryosphaeriales</taxon>
        <taxon>Phyllostictaceae</taxon>
        <taxon>Phyllosticta</taxon>
    </lineage>
</organism>
<feature type="region of interest" description="Disordered" evidence="1">
    <location>
        <begin position="657"/>
        <end position="680"/>
    </location>
</feature>
<keyword evidence="3" id="KW-1185">Reference proteome</keyword>
<evidence type="ECO:0000313" key="2">
    <source>
        <dbReference type="EMBL" id="KAK7547766.1"/>
    </source>
</evidence>
<feature type="region of interest" description="Disordered" evidence="1">
    <location>
        <begin position="221"/>
        <end position="326"/>
    </location>
</feature>
<protein>
    <submittedName>
        <fullName evidence="2">Uncharacterized protein</fullName>
    </submittedName>
</protein>
<feature type="region of interest" description="Disordered" evidence="1">
    <location>
        <begin position="111"/>
        <end position="130"/>
    </location>
</feature>
<gene>
    <name evidence="2" type="ORF">IWX46DRAFT_64106</name>
</gene>